<dbReference type="Pfam" id="PF00676">
    <property type="entry name" value="E1_dh"/>
    <property type="match status" value="1"/>
</dbReference>
<dbReference type="Proteomes" id="UP000250085">
    <property type="component" value="Chromosome"/>
</dbReference>
<dbReference type="RefSeq" id="WP_088867362.1">
    <property type="nucleotide sequence ID" value="NZ_CP015106.1"/>
</dbReference>
<dbReference type="InterPro" id="IPR029061">
    <property type="entry name" value="THDP-binding"/>
</dbReference>
<dbReference type="PANTHER" id="PTHR11516">
    <property type="entry name" value="PYRUVATE DEHYDROGENASE E1 COMPONENT, ALPHA SUBUNIT BACTERIAL AND ORGANELLAR"/>
    <property type="match status" value="1"/>
</dbReference>
<dbReference type="FunFam" id="3.40.50.970:FF:000013">
    <property type="entry name" value="Pyruvate dehydrogenase E1 component subunit alpha"/>
    <property type="match status" value="1"/>
</dbReference>
<dbReference type="InterPro" id="IPR001017">
    <property type="entry name" value="DH_E1"/>
</dbReference>
<keyword evidence="2" id="KW-0560">Oxidoreductase</keyword>
<dbReference type="CDD" id="cd02000">
    <property type="entry name" value="TPP_E1_PDC_ADC_BCADC"/>
    <property type="match status" value="1"/>
</dbReference>
<evidence type="ECO:0000313" key="6">
    <source>
        <dbReference type="Proteomes" id="UP000250085"/>
    </source>
</evidence>
<dbReference type="SUPFAM" id="SSF52518">
    <property type="entry name" value="Thiamin diphosphate-binding fold (THDP-binding)"/>
    <property type="match status" value="1"/>
</dbReference>
<dbReference type="GeneID" id="33329055"/>
<accession>A0A2Z2MZT0</accession>
<feature type="domain" description="Dehydrogenase E1 component" evidence="4">
    <location>
        <begin position="17"/>
        <end position="312"/>
    </location>
</feature>
<gene>
    <name evidence="5" type="ORF">A3L10_09360</name>
</gene>
<protein>
    <submittedName>
        <fullName evidence="5">Pyruvate dehydrogenase (Acetyl-transferring) E1 component subunit alpha</fullName>
    </submittedName>
</protein>
<keyword evidence="5" id="KW-0670">Pyruvate</keyword>
<keyword evidence="6" id="KW-1185">Reference proteome</keyword>
<evidence type="ECO:0000256" key="2">
    <source>
        <dbReference type="ARBA" id="ARBA00023002"/>
    </source>
</evidence>
<dbReference type="GO" id="GO:0004739">
    <property type="term" value="F:pyruvate dehydrogenase (acetyl-transferring) activity"/>
    <property type="evidence" value="ECO:0007669"/>
    <property type="project" value="TreeGrafter"/>
</dbReference>
<dbReference type="KEGG" id="trl:A3L10_09360"/>
<reference evidence="5 6" key="1">
    <citation type="submission" date="2016-04" db="EMBL/GenBank/DDBJ databases">
        <title>Complete genome sequence of Thermococcus radiotolerans type strain EJ2.</title>
        <authorList>
            <person name="Oger P.M."/>
        </authorList>
    </citation>
    <scope>NUCLEOTIDE SEQUENCE [LARGE SCALE GENOMIC DNA]</scope>
    <source>
        <strain evidence="5 6">EJ2</strain>
    </source>
</reference>
<proteinExistence type="predicted"/>
<dbReference type="EMBL" id="CP015106">
    <property type="protein sequence ID" value="ASJ15325.1"/>
    <property type="molecule type" value="Genomic_DNA"/>
</dbReference>
<dbReference type="GO" id="GO:0006086">
    <property type="term" value="P:pyruvate decarboxylation to acetyl-CoA"/>
    <property type="evidence" value="ECO:0007669"/>
    <property type="project" value="TreeGrafter"/>
</dbReference>
<name>A0A2Z2MZT0_9EURY</name>
<dbReference type="AlphaFoldDB" id="A0A2Z2MZT0"/>
<evidence type="ECO:0000256" key="1">
    <source>
        <dbReference type="ARBA" id="ARBA00001964"/>
    </source>
</evidence>
<dbReference type="Gene3D" id="3.40.50.970">
    <property type="match status" value="1"/>
</dbReference>
<dbReference type="OrthoDB" id="25266at2157"/>
<evidence type="ECO:0000256" key="3">
    <source>
        <dbReference type="ARBA" id="ARBA00023052"/>
    </source>
</evidence>
<organism evidence="5 6">
    <name type="scientific">Thermococcus radiotolerans</name>
    <dbReference type="NCBI Taxonomy" id="187880"/>
    <lineage>
        <taxon>Archaea</taxon>
        <taxon>Methanobacteriati</taxon>
        <taxon>Methanobacteriota</taxon>
        <taxon>Thermococci</taxon>
        <taxon>Thermococcales</taxon>
        <taxon>Thermococcaceae</taxon>
        <taxon>Thermococcus</taxon>
    </lineage>
</organism>
<keyword evidence="3" id="KW-0786">Thiamine pyrophosphate</keyword>
<evidence type="ECO:0000259" key="4">
    <source>
        <dbReference type="Pfam" id="PF00676"/>
    </source>
</evidence>
<sequence length="334" mass="37052">MPVEEIPRETLLWMYETMVRIRVHEERVAELFAQGKVPGFVHLYVGEEAVAVGVMANLRREDFITSTHRGHGHYIAKGGDVKASMAELFGKKTGSGKGKGGSMHIADLDVGELGANGMVGGGIPHAVGAGLGIKLNGLDNVAVAFFGDGASNQQNFHEGINLAAIWKLPVVFVCENNQYQISLSYDKQQTIKSVAERAKAYGIPGVSVDGQDVLAVYEVAKEAIERARRGEGPTLIEAKTYRFRGHFEGDPQVYRSKEEVEWWKKNKDPIKLFEEKLLAKGIATREELDAIWEKARKEIEEAVKFAEESPWPSKEELLEDVFSTPTKGVLVWQW</sequence>
<dbReference type="InterPro" id="IPR050642">
    <property type="entry name" value="PDH_E1_Alpha_Subunit"/>
</dbReference>
<evidence type="ECO:0000313" key="5">
    <source>
        <dbReference type="EMBL" id="ASJ15325.1"/>
    </source>
</evidence>
<comment type="cofactor">
    <cofactor evidence="1">
        <name>thiamine diphosphate</name>
        <dbReference type="ChEBI" id="CHEBI:58937"/>
    </cofactor>
</comment>
<dbReference type="PANTHER" id="PTHR11516:SF60">
    <property type="entry name" value="PYRUVATE DEHYDROGENASE E1 COMPONENT SUBUNIT ALPHA"/>
    <property type="match status" value="1"/>
</dbReference>